<dbReference type="Proteomes" id="UP000290407">
    <property type="component" value="Unassembled WGS sequence"/>
</dbReference>
<dbReference type="Pfam" id="PF20243">
    <property type="entry name" value="MbnP"/>
    <property type="match status" value="1"/>
</dbReference>
<reference evidence="3 4" key="1">
    <citation type="submission" date="2019-01" db="EMBL/GenBank/DDBJ databases">
        <title>Spirosoma flava sp. nov., a propanil-degrading bacterium isolated from herbicide-contaminated soil.</title>
        <authorList>
            <person name="Zhang L."/>
            <person name="Jiang J.-D."/>
        </authorList>
    </citation>
    <scope>NUCLEOTIDE SEQUENCE [LARGE SCALE GENOMIC DNA]</scope>
    <source>
        <strain evidence="3 4">TY50</strain>
    </source>
</reference>
<name>A0A4Q2UPV7_9BACT</name>
<evidence type="ECO:0000313" key="3">
    <source>
        <dbReference type="EMBL" id="RYC71763.1"/>
    </source>
</evidence>
<feature type="signal peptide" evidence="1">
    <location>
        <begin position="1"/>
        <end position="21"/>
    </location>
</feature>
<evidence type="ECO:0000256" key="1">
    <source>
        <dbReference type="SAM" id="SignalP"/>
    </source>
</evidence>
<dbReference type="InterPro" id="IPR046863">
    <property type="entry name" value="MbnP-like_dom"/>
</dbReference>
<gene>
    <name evidence="3" type="ORF">EQG79_06440</name>
</gene>
<keyword evidence="4" id="KW-1185">Reference proteome</keyword>
<feature type="domain" description="Copper-binding protein MbnP-like" evidence="2">
    <location>
        <begin position="31"/>
        <end position="247"/>
    </location>
</feature>
<accession>A0A4Q2UPV7</accession>
<proteinExistence type="predicted"/>
<dbReference type="RefSeq" id="WP_077923967.1">
    <property type="nucleotide sequence ID" value="NZ_SBLB01000001.1"/>
</dbReference>
<dbReference type="PROSITE" id="PS51257">
    <property type="entry name" value="PROKAR_LIPOPROTEIN"/>
    <property type="match status" value="1"/>
</dbReference>
<evidence type="ECO:0000313" key="4">
    <source>
        <dbReference type="Proteomes" id="UP000290407"/>
    </source>
</evidence>
<keyword evidence="1" id="KW-0732">Signal</keyword>
<feature type="chain" id="PRO_5020784725" description="Copper-binding protein MbnP-like domain-containing protein" evidence="1">
    <location>
        <begin position="22"/>
        <end position="274"/>
    </location>
</feature>
<dbReference type="AlphaFoldDB" id="A0A4Q2UPV7"/>
<evidence type="ECO:0000259" key="2">
    <source>
        <dbReference type="Pfam" id="PF20243"/>
    </source>
</evidence>
<protein>
    <recommendedName>
        <fullName evidence="2">Copper-binding protein MbnP-like domain-containing protein</fullName>
    </recommendedName>
</protein>
<dbReference type="EMBL" id="SBLB01000001">
    <property type="protein sequence ID" value="RYC71763.1"/>
    <property type="molecule type" value="Genomic_DNA"/>
</dbReference>
<comment type="caution">
    <text evidence="3">The sequence shown here is derived from an EMBL/GenBank/DDBJ whole genome shotgun (WGS) entry which is preliminary data.</text>
</comment>
<organism evidence="3 4">
    <name type="scientific">Spirosoma sordidisoli</name>
    <dbReference type="NCBI Taxonomy" id="2502893"/>
    <lineage>
        <taxon>Bacteria</taxon>
        <taxon>Pseudomonadati</taxon>
        <taxon>Bacteroidota</taxon>
        <taxon>Cytophagia</taxon>
        <taxon>Cytophagales</taxon>
        <taxon>Cytophagaceae</taxon>
        <taxon>Spirosoma</taxon>
    </lineage>
</organism>
<sequence length="274" mass="29971">MYRSLLYVFLTGLGLTVGLLACDTPDPEAVTGTFVIQLDNVAGNQNLQLNTGTYRNALGESFTPTAFNYFVSNIRLIRTNGEDYVVPQDSSYFLVRETDPASQRITLKNVPYGDYKGVSFVLGVDSLRSTMDISRRTGALDPGSDHTGANGMYWSWNSGYIFMKLEGTSPSAPVDATGSNTFRYHIGFFGGRDTRTINNLKTIPVLFGTDVAQVDAEKVPTVLLQADVLKIFDGPTLLSIKTNPEVMISPFSSSIANNYAQMFAYRGKTTATLN</sequence>